<accession>A0A7J0BLW0</accession>
<keyword evidence="1" id="KW-1133">Transmembrane helix</keyword>
<sequence>MDIVVGLLSSPSMWCLIVFGIVKFIYEKAHKSKYIGCEQFIFRDFTMRRYCFVVLIFALSTIYFALDDSYAVVFLIIAAYGLVSERKYKGKYLVTKDLSKMYKIENGVVIQ</sequence>
<keyword evidence="3" id="KW-1185">Reference proteome</keyword>
<feature type="transmembrane region" description="Helical" evidence="1">
    <location>
        <begin position="47"/>
        <end position="64"/>
    </location>
</feature>
<feature type="transmembrane region" description="Helical" evidence="1">
    <location>
        <begin position="70"/>
        <end position="88"/>
    </location>
</feature>
<evidence type="ECO:0000313" key="3">
    <source>
        <dbReference type="Proteomes" id="UP000503840"/>
    </source>
</evidence>
<dbReference type="AlphaFoldDB" id="A0A7J0BLW0"/>
<feature type="transmembrane region" description="Helical" evidence="1">
    <location>
        <begin position="6"/>
        <end position="26"/>
    </location>
</feature>
<protein>
    <submittedName>
        <fullName evidence="2">Uncharacterized protein</fullName>
    </submittedName>
</protein>
<keyword evidence="1" id="KW-0472">Membrane</keyword>
<gene>
    <name evidence="2" type="ORF">DSM101010T_31180</name>
</gene>
<evidence type="ECO:0000256" key="1">
    <source>
        <dbReference type="SAM" id="Phobius"/>
    </source>
</evidence>
<dbReference type="Proteomes" id="UP000503840">
    <property type="component" value="Unassembled WGS sequence"/>
</dbReference>
<comment type="caution">
    <text evidence="2">The sequence shown here is derived from an EMBL/GenBank/DDBJ whole genome shotgun (WGS) entry which is preliminary data.</text>
</comment>
<name>A0A7J0BLW0_9BACT</name>
<proteinExistence type="predicted"/>
<dbReference type="RefSeq" id="WP_174406416.1">
    <property type="nucleotide sequence ID" value="NZ_BLVO01000016.1"/>
</dbReference>
<organism evidence="2 3">
    <name type="scientific">Desulfovibrio subterraneus</name>
    <dbReference type="NCBI Taxonomy" id="2718620"/>
    <lineage>
        <taxon>Bacteria</taxon>
        <taxon>Pseudomonadati</taxon>
        <taxon>Thermodesulfobacteriota</taxon>
        <taxon>Desulfovibrionia</taxon>
        <taxon>Desulfovibrionales</taxon>
        <taxon>Desulfovibrionaceae</taxon>
        <taxon>Desulfovibrio</taxon>
    </lineage>
</organism>
<dbReference type="EMBL" id="BLVO01000016">
    <property type="protein sequence ID" value="GFM34753.1"/>
    <property type="molecule type" value="Genomic_DNA"/>
</dbReference>
<reference evidence="2 3" key="1">
    <citation type="submission" date="2020-05" db="EMBL/GenBank/DDBJ databases">
        <title>Draft genome sequence of Desulfovibrio sp. strain HN2T.</title>
        <authorList>
            <person name="Ueno A."/>
            <person name="Tamazawa S."/>
            <person name="Tamamura S."/>
            <person name="Murakami T."/>
            <person name="Kiyama T."/>
            <person name="Inomata H."/>
            <person name="Amano Y."/>
            <person name="Miyakawa K."/>
            <person name="Tamaki H."/>
            <person name="Naganuma T."/>
            <person name="Kaneko K."/>
        </authorList>
    </citation>
    <scope>NUCLEOTIDE SEQUENCE [LARGE SCALE GENOMIC DNA]</scope>
    <source>
        <strain evidence="2 3">HN2</strain>
    </source>
</reference>
<keyword evidence="1" id="KW-0812">Transmembrane</keyword>
<evidence type="ECO:0000313" key="2">
    <source>
        <dbReference type="EMBL" id="GFM34753.1"/>
    </source>
</evidence>